<keyword evidence="3" id="KW-1185">Reference proteome</keyword>
<sequence length="449" mass="47630">MSDREATVEIAKVGEKLFCRLIGSSVAYPDSLEFAELRLDPAELPMLDSRANVVSYGAALREALCLHGAIKSELEQIFCTTSPYRANLRLAIGASLAETVRWETLCADSEQFLALNQMCSMRRVALAGDIADPGLRTCGDAVRMLAFLSPSAVNATDEFHAIVNALGAAKAAGGPNLVAKIFLGQQDLLDKAVAMAAAGKLPGVTVAPIPSDSMALEQALGDNPAELLHFFCHGVIRGGSQLLEFGSINDYDIGADAGSIHLSIERLREILVKGGTTWLTVLNSCSGAQAMPRLYSMASALTGKGSPITIGMAEPILNNDATLFAKSFYARAFEVLARALAGLPNGSMTAIDLGPAVGHARAALHAAYDQGPSDAFGRWCLPILYQRSAPLRVARIQQEMAQRIEEIAKALRGMSADTPGLLRDQILALLDGQPAVPAALRPDRYGNMP</sequence>
<accession>A0A840YTL0</accession>
<dbReference type="AlphaFoldDB" id="A0A840YTL0"/>
<comment type="caution">
    <text evidence="2">The sequence shown here is derived from an EMBL/GenBank/DDBJ whole genome shotgun (WGS) entry which is preliminary data.</text>
</comment>
<proteinExistence type="predicted"/>
<dbReference type="RefSeq" id="WP_184092050.1">
    <property type="nucleotide sequence ID" value="NZ_JACIJF010000039.1"/>
</dbReference>
<dbReference type="Pfam" id="PF12770">
    <property type="entry name" value="CHAT"/>
    <property type="match status" value="1"/>
</dbReference>
<organism evidence="2 3">
    <name type="scientific">Sphingomonas xinjiangensis</name>
    <dbReference type="NCBI Taxonomy" id="643568"/>
    <lineage>
        <taxon>Bacteria</taxon>
        <taxon>Pseudomonadati</taxon>
        <taxon>Pseudomonadota</taxon>
        <taxon>Alphaproteobacteria</taxon>
        <taxon>Sphingomonadales</taxon>
        <taxon>Sphingomonadaceae</taxon>
        <taxon>Sphingomonas</taxon>
    </lineage>
</organism>
<evidence type="ECO:0000259" key="1">
    <source>
        <dbReference type="Pfam" id="PF12770"/>
    </source>
</evidence>
<protein>
    <recommendedName>
        <fullName evidence="1">CHAT domain-containing protein</fullName>
    </recommendedName>
</protein>
<gene>
    <name evidence="2" type="ORF">FHT02_004318</name>
</gene>
<feature type="domain" description="CHAT" evidence="1">
    <location>
        <begin position="201"/>
        <end position="331"/>
    </location>
</feature>
<name>A0A840YTL0_9SPHN</name>
<dbReference type="EMBL" id="JACIJF010000039">
    <property type="protein sequence ID" value="MBB5713056.1"/>
    <property type="molecule type" value="Genomic_DNA"/>
</dbReference>
<dbReference type="InterPro" id="IPR024983">
    <property type="entry name" value="CHAT_dom"/>
</dbReference>
<dbReference type="Proteomes" id="UP000527143">
    <property type="component" value="Unassembled WGS sequence"/>
</dbReference>
<evidence type="ECO:0000313" key="3">
    <source>
        <dbReference type="Proteomes" id="UP000527143"/>
    </source>
</evidence>
<evidence type="ECO:0000313" key="2">
    <source>
        <dbReference type="EMBL" id="MBB5713056.1"/>
    </source>
</evidence>
<reference evidence="2 3" key="1">
    <citation type="submission" date="2020-08" db="EMBL/GenBank/DDBJ databases">
        <title>Genomic Encyclopedia of Type Strains, Phase IV (KMG-IV): sequencing the most valuable type-strain genomes for metagenomic binning, comparative biology and taxonomic classification.</title>
        <authorList>
            <person name="Goeker M."/>
        </authorList>
    </citation>
    <scope>NUCLEOTIDE SEQUENCE [LARGE SCALE GENOMIC DNA]</scope>
    <source>
        <strain evidence="2 3">DSM 26736</strain>
    </source>
</reference>